<gene>
    <name evidence="2" type="ORF">GH807_13395</name>
</gene>
<accession>A0ABR6WNG5</accession>
<comment type="caution">
    <text evidence="2">The sequence shown here is derived from an EMBL/GenBank/DDBJ whole genome shotgun (WGS) entry which is preliminary data.</text>
</comment>
<dbReference type="Pfam" id="PF14550">
    <property type="entry name" value="Peptidase_S78_2"/>
    <property type="match status" value="1"/>
</dbReference>
<keyword evidence="3" id="KW-1185">Reference proteome</keyword>
<reference evidence="2 3" key="1">
    <citation type="journal article" date="2020" name="mSystems">
        <title>Defining Genomic and Predicted Metabolic Features of the Acetobacterium Genus.</title>
        <authorList>
            <person name="Ross D.E."/>
            <person name="Marshall C.W."/>
            <person name="Gulliver D."/>
            <person name="May H.D."/>
            <person name="Norman R.S."/>
        </authorList>
    </citation>
    <scope>NUCLEOTIDE SEQUENCE [LARGE SCALE GENOMIC DNA]</scope>
    <source>
        <strain evidence="2 3">DSM 9173</strain>
    </source>
</reference>
<evidence type="ECO:0000313" key="2">
    <source>
        <dbReference type="EMBL" id="MBC3798038.1"/>
    </source>
</evidence>
<evidence type="ECO:0000259" key="1">
    <source>
        <dbReference type="Pfam" id="PF14550"/>
    </source>
</evidence>
<dbReference type="Proteomes" id="UP000653358">
    <property type="component" value="Unassembled WGS sequence"/>
</dbReference>
<protein>
    <recommendedName>
        <fullName evidence="1">Phage-like element PBSX protein XkdF domain-containing protein</fullName>
    </recommendedName>
</protein>
<sequence>MLNASVPAHIIINERKSMETQIVKGNFAISQTDEDKHLAFGWANIAINAGGVVIEDKQHDIIEPDVLEQAAYQFVELYREGGEMHQRGDCAVLIESMVFTDEKVSALGIPKGIIPECGWWIGFKVTDDSVWQKVKSGQYNMFSIEGQAQRIPV</sequence>
<name>A0ABR6WNG5_9FIRM</name>
<dbReference type="InterPro" id="IPR027924">
    <property type="entry name" value="XkdF"/>
</dbReference>
<dbReference type="EMBL" id="WJBB01000019">
    <property type="protein sequence ID" value="MBC3798038.1"/>
    <property type="molecule type" value="Genomic_DNA"/>
</dbReference>
<feature type="domain" description="Phage-like element PBSX protein XkdF" evidence="1">
    <location>
        <begin position="54"/>
        <end position="151"/>
    </location>
</feature>
<evidence type="ECO:0000313" key="3">
    <source>
        <dbReference type="Proteomes" id="UP000653358"/>
    </source>
</evidence>
<organism evidence="2 3">
    <name type="scientific">Acetobacterium tundrae</name>
    <dbReference type="NCBI Taxonomy" id="132932"/>
    <lineage>
        <taxon>Bacteria</taxon>
        <taxon>Bacillati</taxon>
        <taxon>Bacillota</taxon>
        <taxon>Clostridia</taxon>
        <taxon>Eubacteriales</taxon>
        <taxon>Eubacteriaceae</taxon>
        <taxon>Acetobacterium</taxon>
    </lineage>
</organism>
<proteinExistence type="predicted"/>